<feature type="domain" description="ABC transmembrane type-1" evidence="14">
    <location>
        <begin position="931"/>
        <end position="1218"/>
    </location>
</feature>
<dbReference type="GO" id="GO:0005524">
    <property type="term" value="F:ATP binding"/>
    <property type="evidence" value="ECO:0007669"/>
    <property type="project" value="UniProtKB-KW"/>
</dbReference>
<keyword evidence="7" id="KW-0067">ATP-binding</keyword>
<feature type="domain" description="ABC transporter" evidence="13">
    <location>
        <begin position="637"/>
        <end position="873"/>
    </location>
</feature>
<evidence type="ECO:0000313" key="15">
    <source>
        <dbReference type="EMBL" id="EPE35673.1"/>
    </source>
</evidence>
<feature type="transmembrane region" description="Helical" evidence="12">
    <location>
        <begin position="101"/>
        <end position="122"/>
    </location>
</feature>
<dbReference type="PROSITE" id="PS00211">
    <property type="entry name" value="ABC_TRANSPORTER_1"/>
    <property type="match status" value="2"/>
</dbReference>
<feature type="transmembrane region" description="Helical" evidence="12">
    <location>
        <begin position="927"/>
        <end position="957"/>
    </location>
</feature>
<dbReference type="InterPro" id="IPR050173">
    <property type="entry name" value="ABC_transporter_C-like"/>
</dbReference>
<dbReference type="InterPro" id="IPR003593">
    <property type="entry name" value="AAA+_ATPase"/>
</dbReference>
<evidence type="ECO:0000256" key="10">
    <source>
        <dbReference type="ARBA" id="ARBA00023180"/>
    </source>
</evidence>
<dbReference type="eggNOG" id="KOG0054">
    <property type="taxonomic scope" value="Eukaryota"/>
</dbReference>
<dbReference type="InterPro" id="IPR027417">
    <property type="entry name" value="P-loop_NTPase"/>
</dbReference>
<dbReference type="Pfam" id="PF24357">
    <property type="entry name" value="TMD0_ABC"/>
    <property type="match status" value="1"/>
</dbReference>
<feature type="transmembrane region" description="Helical" evidence="12">
    <location>
        <begin position="1075"/>
        <end position="1092"/>
    </location>
</feature>
<dbReference type="InterPro" id="IPR056227">
    <property type="entry name" value="TMD0_ABC"/>
</dbReference>
<dbReference type="OrthoDB" id="6500128at2759"/>
<dbReference type="GO" id="GO:0016887">
    <property type="term" value="F:ATP hydrolysis activity"/>
    <property type="evidence" value="ECO:0007669"/>
    <property type="project" value="InterPro"/>
</dbReference>
<keyword evidence="6" id="KW-0547">Nucleotide-binding</keyword>
<dbReference type="FunFam" id="1.20.1560.10:FF:000066">
    <property type="entry name" value="ABC multidrug transporter (Eurofung)"/>
    <property type="match status" value="1"/>
</dbReference>
<dbReference type="FunFam" id="3.40.50.300:FF:000838">
    <property type="entry name" value="ABC multidrug transporter (Eurofung)"/>
    <property type="match status" value="1"/>
</dbReference>
<dbReference type="SUPFAM" id="SSF52540">
    <property type="entry name" value="P-loop containing nucleoside triphosphate hydrolases"/>
    <property type="match status" value="2"/>
</dbReference>
<evidence type="ECO:0000259" key="14">
    <source>
        <dbReference type="PROSITE" id="PS50929"/>
    </source>
</evidence>
<dbReference type="FunFam" id="1.20.1560.10:FF:000055">
    <property type="entry name" value="ABC multidrug transporter (Eurofung)"/>
    <property type="match status" value="1"/>
</dbReference>
<dbReference type="Gene3D" id="1.20.1560.10">
    <property type="entry name" value="ABC transporter type 1, transmembrane domain"/>
    <property type="match status" value="2"/>
</dbReference>
<feature type="domain" description="ABC transporter" evidence="13">
    <location>
        <begin position="1255"/>
        <end position="1485"/>
    </location>
</feature>
<feature type="transmembrane region" description="Helical" evidence="12">
    <location>
        <begin position="1049"/>
        <end position="1069"/>
    </location>
</feature>
<dbReference type="PROSITE" id="PS50893">
    <property type="entry name" value="ABC_TRANSPORTER_2"/>
    <property type="match status" value="2"/>
</dbReference>
<evidence type="ECO:0000256" key="2">
    <source>
        <dbReference type="ARBA" id="ARBA00009726"/>
    </source>
</evidence>
<gene>
    <name evidence="15" type="ORF">GLAREA_05010</name>
</gene>
<dbReference type="EMBL" id="KE145353">
    <property type="protein sequence ID" value="EPE35673.1"/>
    <property type="molecule type" value="Genomic_DNA"/>
</dbReference>
<keyword evidence="4" id="KW-1003">Cell membrane</keyword>
<dbReference type="Gene3D" id="3.40.50.300">
    <property type="entry name" value="P-loop containing nucleotide triphosphate hydrolases"/>
    <property type="match status" value="2"/>
</dbReference>
<comment type="similarity">
    <text evidence="2">Belongs to the ABC transporter superfamily. ABCC family. Conjugate transporter (TC 3.A.1.208) subfamily.</text>
</comment>
<evidence type="ECO:0000313" key="16">
    <source>
        <dbReference type="Proteomes" id="UP000016922"/>
    </source>
</evidence>
<accession>S3EBJ0</accession>
<protein>
    <submittedName>
        <fullName evidence="15">p-loop containing nucleoside triphosphate hydrolase</fullName>
    </submittedName>
</protein>
<dbReference type="SUPFAM" id="SSF90123">
    <property type="entry name" value="ABC transporter transmembrane region"/>
    <property type="match status" value="2"/>
</dbReference>
<feature type="region of interest" description="Disordered" evidence="11">
    <location>
        <begin position="600"/>
        <end position="626"/>
    </location>
</feature>
<dbReference type="KEGG" id="glz:GLAREA_05010"/>
<dbReference type="GO" id="GO:0005886">
    <property type="term" value="C:plasma membrane"/>
    <property type="evidence" value="ECO:0007669"/>
    <property type="project" value="UniProtKB-SubCell"/>
</dbReference>
<dbReference type="InterPro" id="IPR017871">
    <property type="entry name" value="ABC_transporter-like_CS"/>
</dbReference>
<evidence type="ECO:0000256" key="3">
    <source>
        <dbReference type="ARBA" id="ARBA00022448"/>
    </source>
</evidence>
<keyword evidence="15" id="KW-0378">Hydrolase</keyword>
<evidence type="ECO:0000256" key="6">
    <source>
        <dbReference type="ARBA" id="ARBA00022741"/>
    </source>
</evidence>
<evidence type="ECO:0000256" key="4">
    <source>
        <dbReference type="ARBA" id="ARBA00022475"/>
    </source>
</evidence>
<name>S3EBJ0_GLAL2</name>
<dbReference type="InterPro" id="IPR036640">
    <property type="entry name" value="ABC1_TM_sf"/>
</dbReference>
<dbReference type="InterPro" id="IPR044746">
    <property type="entry name" value="ABCC_6TM_D1"/>
</dbReference>
<evidence type="ECO:0000256" key="1">
    <source>
        <dbReference type="ARBA" id="ARBA00004651"/>
    </source>
</evidence>
<dbReference type="GO" id="GO:0140359">
    <property type="term" value="F:ABC-type transporter activity"/>
    <property type="evidence" value="ECO:0007669"/>
    <property type="project" value="InterPro"/>
</dbReference>
<feature type="transmembrane region" description="Helical" evidence="12">
    <location>
        <begin position="37"/>
        <end position="56"/>
    </location>
</feature>
<feature type="transmembrane region" description="Helical" evidence="12">
    <location>
        <begin position="1151"/>
        <end position="1179"/>
    </location>
</feature>
<proteinExistence type="inferred from homology"/>
<dbReference type="PANTHER" id="PTHR24223">
    <property type="entry name" value="ATP-BINDING CASSETTE SUB-FAMILY C"/>
    <property type="match status" value="1"/>
</dbReference>
<organism evidence="15 16">
    <name type="scientific">Glarea lozoyensis (strain ATCC 20868 / MF5171)</name>
    <dbReference type="NCBI Taxonomy" id="1116229"/>
    <lineage>
        <taxon>Eukaryota</taxon>
        <taxon>Fungi</taxon>
        <taxon>Dikarya</taxon>
        <taxon>Ascomycota</taxon>
        <taxon>Pezizomycotina</taxon>
        <taxon>Leotiomycetes</taxon>
        <taxon>Helotiales</taxon>
        <taxon>Helotiaceae</taxon>
        <taxon>Glarea</taxon>
    </lineage>
</organism>
<keyword evidence="5 12" id="KW-0812">Transmembrane</keyword>
<dbReference type="InterPro" id="IPR044726">
    <property type="entry name" value="ABCC_6TM_D2"/>
</dbReference>
<feature type="compositionally biased region" description="Polar residues" evidence="11">
    <location>
        <begin position="602"/>
        <end position="611"/>
    </location>
</feature>
<dbReference type="FunFam" id="3.40.50.300:FF:001854">
    <property type="entry name" value="ABC multidrug transporter (Eurofung)"/>
    <property type="match status" value="1"/>
</dbReference>
<evidence type="ECO:0000259" key="13">
    <source>
        <dbReference type="PROSITE" id="PS50893"/>
    </source>
</evidence>
<evidence type="ECO:0000256" key="7">
    <source>
        <dbReference type="ARBA" id="ARBA00022840"/>
    </source>
</evidence>
<evidence type="ECO:0000256" key="9">
    <source>
        <dbReference type="ARBA" id="ARBA00023136"/>
    </source>
</evidence>
<evidence type="ECO:0000256" key="5">
    <source>
        <dbReference type="ARBA" id="ARBA00022692"/>
    </source>
</evidence>
<dbReference type="PANTHER" id="PTHR24223:SF269">
    <property type="entry name" value="ABC MULTIDRUG TRANSPORTER (EUROFUNG)-RELATED"/>
    <property type="match status" value="1"/>
</dbReference>
<comment type="subcellular location">
    <subcellularLocation>
        <location evidence="1">Cell membrane</location>
        <topology evidence="1">Multi-pass membrane protein</topology>
    </subcellularLocation>
</comment>
<feature type="domain" description="ABC transmembrane type-1" evidence="14">
    <location>
        <begin position="295"/>
        <end position="573"/>
    </location>
</feature>
<dbReference type="CDD" id="cd18580">
    <property type="entry name" value="ABC_6TM_ABCC_D2"/>
    <property type="match status" value="1"/>
</dbReference>
<dbReference type="Pfam" id="PF00005">
    <property type="entry name" value="ABC_tran"/>
    <property type="match status" value="2"/>
</dbReference>
<dbReference type="SMART" id="SM00382">
    <property type="entry name" value="AAA"/>
    <property type="match status" value="2"/>
</dbReference>
<dbReference type="OMA" id="CWQMIIT"/>
<dbReference type="Pfam" id="PF00664">
    <property type="entry name" value="ABC_membrane"/>
    <property type="match status" value="1"/>
</dbReference>
<feature type="transmembrane region" description="Helical" evidence="12">
    <location>
        <begin position="1191"/>
        <end position="1213"/>
    </location>
</feature>
<evidence type="ECO:0000256" key="11">
    <source>
        <dbReference type="SAM" id="MobiDB-lite"/>
    </source>
</evidence>
<feature type="transmembrane region" description="Helical" evidence="12">
    <location>
        <begin position="507"/>
        <end position="532"/>
    </location>
</feature>
<feature type="transmembrane region" description="Helical" evidence="12">
    <location>
        <begin position="977"/>
        <end position="999"/>
    </location>
</feature>
<dbReference type="GeneID" id="19464065"/>
<keyword evidence="16" id="KW-1185">Reference proteome</keyword>
<dbReference type="CDD" id="cd03244">
    <property type="entry name" value="ABCC_MRP_domain2"/>
    <property type="match status" value="1"/>
</dbReference>
<evidence type="ECO:0000256" key="8">
    <source>
        <dbReference type="ARBA" id="ARBA00022989"/>
    </source>
</evidence>
<keyword evidence="3" id="KW-0813">Transport</keyword>
<dbReference type="HOGENOM" id="CLU_000604_27_5_1"/>
<keyword evidence="8 12" id="KW-1133">Transmembrane helix</keyword>
<dbReference type="CDD" id="cd03250">
    <property type="entry name" value="ABCC_MRP_domain1"/>
    <property type="match status" value="1"/>
</dbReference>
<dbReference type="Proteomes" id="UP000016922">
    <property type="component" value="Unassembled WGS sequence"/>
</dbReference>
<dbReference type="CDD" id="cd18579">
    <property type="entry name" value="ABC_6TM_ABCC_D1"/>
    <property type="match status" value="1"/>
</dbReference>
<feature type="transmembrane region" description="Helical" evidence="12">
    <location>
        <begin position="68"/>
        <end position="89"/>
    </location>
</feature>
<dbReference type="InterPro" id="IPR011527">
    <property type="entry name" value="ABC1_TM_dom"/>
</dbReference>
<dbReference type="RefSeq" id="XP_008076491.1">
    <property type="nucleotide sequence ID" value="XM_008078300.1"/>
</dbReference>
<reference evidence="15 16" key="1">
    <citation type="journal article" date="2013" name="BMC Genomics">
        <title>Genomics-driven discovery of the pneumocandin biosynthetic gene cluster in the fungus Glarea lozoyensis.</title>
        <authorList>
            <person name="Chen L."/>
            <person name="Yue Q."/>
            <person name="Zhang X."/>
            <person name="Xiang M."/>
            <person name="Wang C."/>
            <person name="Li S."/>
            <person name="Che Y."/>
            <person name="Ortiz-Lopez F.J."/>
            <person name="Bills G.F."/>
            <person name="Liu X."/>
            <person name="An Z."/>
        </authorList>
    </citation>
    <scope>NUCLEOTIDE SEQUENCE [LARGE SCALE GENOMIC DNA]</scope>
    <source>
        <strain evidence="16">ATCC 20868 / MF5171</strain>
    </source>
</reference>
<sequence length="1500" mass="165992">MASSTSLSCSQVDSTFGPHAGRCRGGFDFTLFFEETILAILPLIVIMVVAPFRLFYLFKKDTKVVWSILLPAKLTLYTAYEIMTLCLVVNWSNPAVHKTSASIPCAVITLIAYLIIPLLSYAEHIKTIRPSLILNGYLLISLLCDITHSRTLWLRSKDKIASNFSACVALKFVIFILEAVEKRHILKARYQTHSPEATSGIYNRSFFWWLNPLFLKGTKHIFSLDDLFSLDKHLLSDYTHTLLDTPWLKARSASAAVDSESSTQEVSPPLKSNKLFWTTLGATKWPLLSAILPRLCLTGFNFCQPFLLNLTINFSQAPITPESTNKGYGLIGAYFLVYTGVAVATGQFQHLTYRVITIVRGGLISMLYRKAGDLGINDADPASSMILMSADIERITQGWQTIHDIWANVLEVAIAIYLLERQMGAACAVPIAVAIVSMAGSLAATNLVMSRQAMWLGAIEKRIAATTTMLSSMKGVKMCGLTDTMSNNVHKLRMEELKISRKFRKLLIWNMGFTYITPVAAPILTFAVFSVISRNSANGQTLDTARVFTSLSLFSLLSEPLQSLIMTMATFMGSVGSFQRIQQFLILDARIDARRIGDVQPISRQQTNNRPASDAPTECAEDSDNEKSLVGVSQDYPRLLDIHAFAIYDGSFGWDACKEPLLSDLNILLPRDNFTVLVGPVGCGKSTLLKALLGEVPSLTGHVQCCSSEIAFCDQTPWHMYGTVQESILGTSSLDEAWYSTVIQACALDEDLRQLPRGDRTSIGSKGISLSGGQSQRIALARAVYARKEIIILDDTLSGLDSDTENRVFHSLLGRAGILRKQRTTVLLASSSIKRVPYADYTVVINNEGKVSEQGSFKDLAREGGYISSFNLPPPEWSYGTQPPKIYDSPKKPFGSVDENLVNAPLPPQSLEGSEDRRTGDFATYVYYVKAVGVIPTLLFVIAISAFVFCLSFPTIWVKWWAASNAEAPNQRLGYYLGIYGLLGAGALFSLVISCWQLIITMVPRSGERFHSDLLRTVLSAPMSFFSSTDTGVTVNRFSQDLMLIDMELPITALNTFATFILCIAQMILIGVASVYAAAAFPVVLISLYFIQKFYLRTSRQLRLLDLEAKSPLYTQFMESLSGLATIRAFGWRNALEKHNSEMLDQSQKPFYLLFAVQRWLTLVLDLVVAAVAVVLMVMVVELRGTISPGFVGVAMLNVILFSQSIKMLLTFWTNLETHIGSIARVKTFTEKTIAEDLPEEHNTPPPRWPSRGGIEFHNMSAEYKPSEPVLRGISLSIQPGQKIGVCGRTGSGKSSLVLSIFRMIEMSAGRITIDDIDISTIPRQELRSRLVGVPQDSYLLSGSVRLNTDPLGLASDTEIINALKCVQIWNKVKENGGLGADIESIFLSHGQKQLFCLARAIIRPSRVLILDESTSSVDSKTDELMQRIIREKFAQHTIIAIAHKLDTILDFDRIALLDEGRLVEFAPPYDLLDDPNSAFSKLYSHSRPDSADDESAHTL</sequence>
<evidence type="ECO:0000256" key="12">
    <source>
        <dbReference type="SAM" id="Phobius"/>
    </source>
</evidence>
<keyword evidence="10" id="KW-0325">Glycoprotein</keyword>
<keyword evidence="9 12" id="KW-0472">Membrane</keyword>
<dbReference type="InterPro" id="IPR003439">
    <property type="entry name" value="ABC_transporter-like_ATP-bd"/>
</dbReference>
<dbReference type="PROSITE" id="PS50929">
    <property type="entry name" value="ABC_TM1F"/>
    <property type="match status" value="2"/>
</dbReference>